<dbReference type="AlphaFoldDB" id="A0A2Z2KC39"/>
<evidence type="ECO:0000313" key="1">
    <source>
        <dbReference type="EMBL" id="ASA21275.1"/>
    </source>
</evidence>
<dbReference type="EMBL" id="CP021780">
    <property type="protein sequence ID" value="ASA21275.1"/>
    <property type="molecule type" value="Genomic_DNA"/>
</dbReference>
<sequence>MDNDLVQLLRSVIREELAPVNDRLDRNDERLDGISQHLGNIDQRLNHIEEDQHLIKSAVLDTNERLINVESLLENQHRIIELLSARSIEQEAKLKRIK</sequence>
<keyword evidence="2" id="KW-1185">Reference proteome</keyword>
<accession>A0A2Z2KC39</accession>
<proteinExistence type="predicted"/>
<evidence type="ECO:0000313" key="2">
    <source>
        <dbReference type="Proteomes" id="UP000249890"/>
    </source>
</evidence>
<gene>
    <name evidence="1" type="ORF">B9T62_11055</name>
</gene>
<name>A0A2Z2KC39_9BACL</name>
<dbReference type="Gene3D" id="1.20.5.1070">
    <property type="entry name" value="Head and neck region of the ectodomain of NDV fusion glycoprotein"/>
    <property type="match status" value="1"/>
</dbReference>
<dbReference type="KEGG" id="pdh:B9T62_11055"/>
<dbReference type="Proteomes" id="UP000249890">
    <property type="component" value="Chromosome"/>
</dbReference>
<organism evidence="1 2">
    <name type="scientific">Paenibacillus donghaensis</name>
    <dbReference type="NCBI Taxonomy" id="414771"/>
    <lineage>
        <taxon>Bacteria</taxon>
        <taxon>Bacillati</taxon>
        <taxon>Bacillota</taxon>
        <taxon>Bacilli</taxon>
        <taxon>Bacillales</taxon>
        <taxon>Paenibacillaceae</taxon>
        <taxon>Paenibacillus</taxon>
    </lineage>
</organism>
<reference evidence="1 2" key="1">
    <citation type="submission" date="2017-06" db="EMBL/GenBank/DDBJ databases">
        <title>Complete genome sequence of Paenibacillus donghaensis KCTC 13049T isolated from East Sea sediment, South Korea.</title>
        <authorList>
            <person name="Jung B.K."/>
            <person name="Hong S.-J."/>
            <person name="Shin J.-H."/>
        </authorList>
    </citation>
    <scope>NUCLEOTIDE SEQUENCE [LARGE SCALE GENOMIC DNA]</scope>
    <source>
        <strain evidence="1 2">KCTC 13049</strain>
    </source>
</reference>
<dbReference type="OrthoDB" id="2623173at2"/>
<protein>
    <recommendedName>
        <fullName evidence="3">t-SNARE coiled-coil homology domain-containing protein</fullName>
    </recommendedName>
</protein>
<dbReference type="RefSeq" id="WP_087915288.1">
    <property type="nucleotide sequence ID" value="NZ_CP021780.1"/>
</dbReference>
<evidence type="ECO:0008006" key="3">
    <source>
        <dbReference type="Google" id="ProtNLM"/>
    </source>
</evidence>